<proteinExistence type="predicted"/>
<accession>A0A392TKY7</accession>
<dbReference type="EMBL" id="LXQA010588153">
    <property type="protein sequence ID" value="MCI60790.1"/>
    <property type="molecule type" value="Genomic_DNA"/>
</dbReference>
<organism evidence="1 2">
    <name type="scientific">Trifolium medium</name>
    <dbReference type="NCBI Taxonomy" id="97028"/>
    <lineage>
        <taxon>Eukaryota</taxon>
        <taxon>Viridiplantae</taxon>
        <taxon>Streptophyta</taxon>
        <taxon>Embryophyta</taxon>
        <taxon>Tracheophyta</taxon>
        <taxon>Spermatophyta</taxon>
        <taxon>Magnoliopsida</taxon>
        <taxon>eudicotyledons</taxon>
        <taxon>Gunneridae</taxon>
        <taxon>Pentapetalae</taxon>
        <taxon>rosids</taxon>
        <taxon>fabids</taxon>
        <taxon>Fabales</taxon>
        <taxon>Fabaceae</taxon>
        <taxon>Papilionoideae</taxon>
        <taxon>50 kb inversion clade</taxon>
        <taxon>NPAAA clade</taxon>
        <taxon>Hologalegina</taxon>
        <taxon>IRL clade</taxon>
        <taxon>Trifolieae</taxon>
        <taxon>Trifolium</taxon>
    </lineage>
</organism>
<evidence type="ECO:0000313" key="2">
    <source>
        <dbReference type="Proteomes" id="UP000265520"/>
    </source>
</evidence>
<reference evidence="1 2" key="1">
    <citation type="journal article" date="2018" name="Front. Plant Sci.">
        <title>Red Clover (Trifolium pratense) and Zigzag Clover (T. medium) - A Picture of Genomic Similarities and Differences.</title>
        <authorList>
            <person name="Dluhosova J."/>
            <person name="Istvanek J."/>
            <person name="Nedelnik J."/>
            <person name="Repkova J."/>
        </authorList>
    </citation>
    <scope>NUCLEOTIDE SEQUENCE [LARGE SCALE GENOMIC DNA]</scope>
    <source>
        <strain evidence="2">cv. 10/8</strain>
        <tissue evidence="1">Leaf</tissue>
    </source>
</reference>
<dbReference type="Proteomes" id="UP000265520">
    <property type="component" value="Unassembled WGS sequence"/>
</dbReference>
<dbReference type="AlphaFoldDB" id="A0A392TKY7"/>
<keyword evidence="2" id="KW-1185">Reference proteome</keyword>
<sequence>MYTTTGAARRRQNQYVPSKQIWRAAQHPWARRAATRNHQKLQFKHFELVMAPLEPIPTKPNLKQHSH</sequence>
<protein>
    <submittedName>
        <fullName evidence="1">Uncharacterized protein</fullName>
    </submittedName>
</protein>
<name>A0A392TKY7_9FABA</name>
<feature type="non-terminal residue" evidence="1">
    <location>
        <position position="67"/>
    </location>
</feature>
<comment type="caution">
    <text evidence="1">The sequence shown here is derived from an EMBL/GenBank/DDBJ whole genome shotgun (WGS) entry which is preliminary data.</text>
</comment>
<evidence type="ECO:0000313" key="1">
    <source>
        <dbReference type="EMBL" id="MCI60790.1"/>
    </source>
</evidence>